<gene>
    <name evidence="2" type="ORF">S12H4_46288</name>
</gene>
<protein>
    <submittedName>
        <fullName evidence="2">Uncharacterized protein</fullName>
    </submittedName>
</protein>
<accession>X1VJ39</accession>
<evidence type="ECO:0000313" key="2">
    <source>
        <dbReference type="EMBL" id="GAJ15266.1"/>
    </source>
</evidence>
<organism evidence="2">
    <name type="scientific">marine sediment metagenome</name>
    <dbReference type="NCBI Taxonomy" id="412755"/>
    <lineage>
        <taxon>unclassified sequences</taxon>
        <taxon>metagenomes</taxon>
        <taxon>ecological metagenomes</taxon>
    </lineage>
</organism>
<feature type="transmembrane region" description="Helical" evidence="1">
    <location>
        <begin position="12"/>
        <end position="33"/>
    </location>
</feature>
<keyword evidence="1" id="KW-0472">Membrane</keyword>
<proteinExistence type="predicted"/>
<comment type="caution">
    <text evidence="2">The sequence shown here is derived from an EMBL/GenBank/DDBJ whole genome shotgun (WGS) entry which is preliminary data.</text>
</comment>
<dbReference type="EMBL" id="BARW01028702">
    <property type="protein sequence ID" value="GAJ15266.1"/>
    <property type="molecule type" value="Genomic_DNA"/>
</dbReference>
<keyword evidence="1" id="KW-1133">Transmembrane helix</keyword>
<keyword evidence="1" id="KW-0812">Transmembrane</keyword>
<name>X1VJ39_9ZZZZ</name>
<reference evidence="2" key="1">
    <citation type="journal article" date="2014" name="Front. Microbiol.">
        <title>High frequency of phylogenetically diverse reductive dehalogenase-homologous genes in deep subseafloor sedimentary metagenomes.</title>
        <authorList>
            <person name="Kawai M."/>
            <person name="Futagami T."/>
            <person name="Toyoda A."/>
            <person name="Takaki Y."/>
            <person name="Nishi S."/>
            <person name="Hori S."/>
            <person name="Arai W."/>
            <person name="Tsubouchi T."/>
            <person name="Morono Y."/>
            <person name="Uchiyama I."/>
            <person name="Ito T."/>
            <person name="Fujiyama A."/>
            <person name="Inagaki F."/>
            <person name="Takami H."/>
        </authorList>
    </citation>
    <scope>NUCLEOTIDE SEQUENCE</scope>
    <source>
        <strain evidence="2">Expedition CK06-06</strain>
    </source>
</reference>
<sequence>MELGKLISSNVVNGLLLLSSFLILRNLIIFEVVSSKFPLI</sequence>
<evidence type="ECO:0000256" key="1">
    <source>
        <dbReference type="SAM" id="Phobius"/>
    </source>
</evidence>
<feature type="non-terminal residue" evidence="2">
    <location>
        <position position="40"/>
    </location>
</feature>
<dbReference type="AlphaFoldDB" id="X1VJ39"/>